<evidence type="ECO:0000256" key="1">
    <source>
        <dbReference type="SAM" id="MobiDB-lite"/>
    </source>
</evidence>
<feature type="region of interest" description="Disordered" evidence="1">
    <location>
        <begin position="84"/>
        <end position="109"/>
    </location>
</feature>
<dbReference type="AlphaFoldDB" id="A0A8S2HWH7"/>
<organism evidence="3 4">
    <name type="scientific">Didymodactylos carnosus</name>
    <dbReference type="NCBI Taxonomy" id="1234261"/>
    <lineage>
        <taxon>Eukaryota</taxon>
        <taxon>Metazoa</taxon>
        <taxon>Spiralia</taxon>
        <taxon>Gnathifera</taxon>
        <taxon>Rotifera</taxon>
        <taxon>Eurotatoria</taxon>
        <taxon>Bdelloidea</taxon>
        <taxon>Philodinida</taxon>
        <taxon>Philodinidae</taxon>
        <taxon>Didymodactylos</taxon>
    </lineage>
</organism>
<evidence type="ECO:0000313" key="3">
    <source>
        <dbReference type="EMBL" id="CAF3691394.1"/>
    </source>
</evidence>
<sequence length="109" mass="12479">MYPKFPLNAIDLAGCEGTEWGETARSLFVACFPNVDLALTNYQSLNNDHSDVISAMYRYVCDTHNIPLTRSQFNSTISIKIRNIRKQRTKTKSNEQDKENVKKTCSEEN</sequence>
<feature type="compositionally biased region" description="Basic and acidic residues" evidence="1">
    <location>
        <begin position="92"/>
        <end position="109"/>
    </location>
</feature>
<evidence type="ECO:0000313" key="4">
    <source>
        <dbReference type="Proteomes" id="UP000682733"/>
    </source>
</evidence>
<dbReference type="Proteomes" id="UP000677228">
    <property type="component" value="Unassembled WGS sequence"/>
</dbReference>
<comment type="caution">
    <text evidence="3">The sequence shown here is derived from an EMBL/GenBank/DDBJ whole genome shotgun (WGS) entry which is preliminary data.</text>
</comment>
<dbReference type="Proteomes" id="UP000682733">
    <property type="component" value="Unassembled WGS sequence"/>
</dbReference>
<protein>
    <submittedName>
        <fullName evidence="3">Uncharacterized protein</fullName>
    </submittedName>
</protein>
<dbReference type="EMBL" id="CAJOBA010003743">
    <property type="protein sequence ID" value="CAF3691394.1"/>
    <property type="molecule type" value="Genomic_DNA"/>
</dbReference>
<name>A0A8S2HWH7_9BILA</name>
<dbReference type="EMBL" id="CAJNOK010003741">
    <property type="protein sequence ID" value="CAF0912522.1"/>
    <property type="molecule type" value="Genomic_DNA"/>
</dbReference>
<proteinExistence type="predicted"/>
<gene>
    <name evidence="2" type="ORF">OVA965_LOCUS10197</name>
    <name evidence="3" type="ORF">TMI583_LOCUS10194</name>
</gene>
<evidence type="ECO:0000313" key="2">
    <source>
        <dbReference type="EMBL" id="CAF0912522.1"/>
    </source>
</evidence>
<reference evidence="3" key="1">
    <citation type="submission" date="2021-02" db="EMBL/GenBank/DDBJ databases">
        <authorList>
            <person name="Nowell W R."/>
        </authorList>
    </citation>
    <scope>NUCLEOTIDE SEQUENCE</scope>
</reference>
<accession>A0A8S2HWH7</accession>